<evidence type="ECO:0000256" key="1">
    <source>
        <dbReference type="SAM" id="MobiDB-lite"/>
    </source>
</evidence>
<organism evidence="4 5">
    <name type="scientific">Nesterenkonia halobia</name>
    <dbReference type="NCBI Taxonomy" id="37922"/>
    <lineage>
        <taxon>Bacteria</taxon>
        <taxon>Bacillati</taxon>
        <taxon>Actinomycetota</taxon>
        <taxon>Actinomycetes</taxon>
        <taxon>Micrococcales</taxon>
        <taxon>Micrococcaceae</taxon>
        <taxon>Nesterenkonia</taxon>
    </lineage>
</organism>
<evidence type="ECO:0000256" key="2">
    <source>
        <dbReference type="SAM" id="Phobius"/>
    </source>
</evidence>
<feature type="compositionally biased region" description="Low complexity" evidence="1">
    <location>
        <begin position="472"/>
        <end position="484"/>
    </location>
</feature>
<keyword evidence="2" id="KW-1133">Transmembrane helix</keyword>
<keyword evidence="5" id="KW-1185">Reference proteome</keyword>
<dbReference type="Proteomes" id="UP001501736">
    <property type="component" value="Unassembled WGS sequence"/>
</dbReference>
<feature type="region of interest" description="Disordered" evidence="1">
    <location>
        <begin position="1"/>
        <end position="36"/>
    </location>
</feature>
<dbReference type="Pfam" id="PF14258">
    <property type="entry name" value="DUF4350"/>
    <property type="match status" value="1"/>
</dbReference>
<feature type="compositionally biased region" description="Low complexity" evidence="1">
    <location>
        <begin position="1"/>
        <end position="30"/>
    </location>
</feature>
<dbReference type="InterPro" id="IPR025646">
    <property type="entry name" value="DUF4350"/>
</dbReference>
<evidence type="ECO:0000313" key="4">
    <source>
        <dbReference type="EMBL" id="GAA3279600.1"/>
    </source>
</evidence>
<name>A0ABP6R6Z8_9MICC</name>
<comment type="caution">
    <text evidence="4">The sequence shown here is derived from an EMBL/GenBank/DDBJ whole genome shotgun (WGS) entry which is preliminary data.</text>
</comment>
<keyword evidence="2" id="KW-0812">Transmembrane</keyword>
<feature type="domain" description="DUF4350" evidence="3">
    <location>
        <begin position="83"/>
        <end position="298"/>
    </location>
</feature>
<dbReference type="RefSeq" id="WP_344717417.1">
    <property type="nucleotide sequence ID" value="NZ_BAAAYG010000002.1"/>
</dbReference>
<feature type="transmembrane region" description="Helical" evidence="2">
    <location>
        <begin position="51"/>
        <end position="71"/>
    </location>
</feature>
<gene>
    <name evidence="4" type="ORF">GCM10020260_02880</name>
</gene>
<feature type="compositionally biased region" description="Low complexity" evidence="1">
    <location>
        <begin position="229"/>
        <end position="260"/>
    </location>
</feature>
<reference evidence="5" key="1">
    <citation type="journal article" date="2019" name="Int. J. Syst. Evol. Microbiol.">
        <title>The Global Catalogue of Microorganisms (GCM) 10K type strain sequencing project: providing services to taxonomists for standard genome sequencing and annotation.</title>
        <authorList>
            <consortium name="The Broad Institute Genomics Platform"/>
            <consortium name="The Broad Institute Genome Sequencing Center for Infectious Disease"/>
            <person name="Wu L."/>
            <person name="Ma J."/>
        </authorList>
    </citation>
    <scope>NUCLEOTIDE SEQUENCE [LARGE SCALE GENOMIC DNA]</scope>
    <source>
        <strain evidence="5">JCM 11483</strain>
    </source>
</reference>
<accession>A0ABP6R6Z8</accession>
<keyword evidence="2" id="KW-0472">Membrane</keyword>
<protein>
    <recommendedName>
        <fullName evidence="3">DUF4350 domain-containing protein</fullName>
    </recommendedName>
</protein>
<feature type="region of interest" description="Disordered" evidence="1">
    <location>
        <begin position="458"/>
        <end position="502"/>
    </location>
</feature>
<proteinExistence type="predicted"/>
<evidence type="ECO:0000313" key="5">
    <source>
        <dbReference type="Proteomes" id="UP001501736"/>
    </source>
</evidence>
<feature type="compositionally biased region" description="Basic and acidic residues" evidence="1">
    <location>
        <begin position="489"/>
        <end position="502"/>
    </location>
</feature>
<feature type="region of interest" description="Disordered" evidence="1">
    <location>
        <begin position="225"/>
        <end position="260"/>
    </location>
</feature>
<dbReference type="EMBL" id="BAAAYG010000002">
    <property type="protein sequence ID" value="GAA3279600.1"/>
    <property type="molecule type" value="Genomic_DNA"/>
</dbReference>
<sequence length="502" mass="52306">MTDETAASAQTAQTAQSAQTAGSAAPAASADRSGATVESGRAALRSTWRRWQFWVLLVVLGTTLALAQQLLTTPDVAPYSLGSTEQDGYRAVAEVLEDQGVTIHEVSGAEQLRSSLSEHPEATLVGFEADWPMDRRIRSELVDGTLAEETDWQGETVFLSPSGETLDAVGSAQLDGDDLVRGPGAGLGAQPPVLPAGPACPSPAARSAGSIAASGDLYRTDLPSCFARPAPGDDGGPAETGEDAAAASSADETAPETPETAPAATMVLTDDGVVFGSPDAFTNSTITDEGHAALGLWLFGRDEELIWYRSTAADVSDAAPGSAWDHLPDWVTTLSWWLVIVAGLLILVAGRRRGPIVSEPLPVQVPAAETAEGRARLYQQADAVDAAARTLRSAHMLRLARLLRLGPAAEEAAVVHATATTTGREPRAVARMLDAAAVTSSSDLLRFAQELAVLEDEVRIRSGLGPRRPDSADPTDPAESADPADPADPADRRDGSDGLSRD</sequence>
<evidence type="ECO:0000259" key="3">
    <source>
        <dbReference type="Pfam" id="PF14258"/>
    </source>
</evidence>